<organism evidence="1 2">
    <name type="scientific">Smallanthus sonchifolius</name>
    <dbReference type="NCBI Taxonomy" id="185202"/>
    <lineage>
        <taxon>Eukaryota</taxon>
        <taxon>Viridiplantae</taxon>
        <taxon>Streptophyta</taxon>
        <taxon>Embryophyta</taxon>
        <taxon>Tracheophyta</taxon>
        <taxon>Spermatophyta</taxon>
        <taxon>Magnoliopsida</taxon>
        <taxon>eudicotyledons</taxon>
        <taxon>Gunneridae</taxon>
        <taxon>Pentapetalae</taxon>
        <taxon>asterids</taxon>
        <taxon>campanulids</taxon>
        <taxon>Asterales</taxon>
        <taxon>Asteraceae</taxon>
        <taxon>Asteroideae</taxon>
        <taxon>Heliantheae alliance</taxon>
        <taxon>Millerieae</taxon>
        <taxon>Smallanthus</taxon>
    </lineage>
</organism>
<reference evidence="1 2" key="2">
    <citation type="journal article" date="2022" name="Mol. Ecol. Resour.">
        <title>The genomes of chicory, endive, great burdock and yacon provide insights into Asteraceae paleo-polyploidization history and plant inulin production.</title>
        <authorList>
            <person name="Fan W."/>
            <person name="Wang S."/>
            <person name="Wang H."/>
            <person name="Wang A."/>
            <person name="Jiang F."/>
            <person name="Liu H."/>
            <person name="Zhao H."/>
            <person name="Xu D."/>
            <person name="Zhang Y."/>
        </authorList>
    </citation>
    <scope>NUCLEOTIDE SEQUENCE [LARGE SCALE GENOMIC DNA]</scope>
    <source>
        <strain evidence="2">cv. Yunnan</strain>
        <tissue evidence="1">Leaves</tissue>
    </source>
</reference>
<evidence type="ECO:0000313" key="1">
    <source>
        <dbReference type="EMBL" id="KAI3813171.1"/>
    </source>
</evidence>
<evidence type="ECO:0000313" key="2">
    <source>
        <dbReference type="Proteomes" id="UP001056120"/>
    </source>
</evidence>
<gene>
    <name evidence="1" type="ORF">L1987_17888</name>
</gene>
<dbReference type="Proteomes" id="UP001056120">
    <property type="component" value="Linkage Group LG06"/>
</dbReference>
<proteinExistence type="predicted"/>
<accession>A0ACB9IZ85</accession>
<protein>
    <submittedName>
        <fullName evidence="1">Uncharacterized protein</fullName>
    </submittedName>
</protein>
<dbReference type="EMBL" id="CM042023">
    <property type="protein sequence ID" value="KAI3813171.1"/>
    <property type="molecule type" value="Genomic_DNA"/>
</dbReference>
<name>A0ACB9IZ85_9ASTR</name>
<sequence length="70" mass="7653">MVPFLDSGNPKRTFAFLLPYVCLLFTAALYKPQHQFVPVCGSPLTTVNLLQPVGSDATVANPDQDSNEEQ</sequence>
<keyword evidence="2" id="KW-1185">Reference proteome</keyword>
<comment type="caution">
    <text evidence="1">The sequence shown here is derived from an EMBL/GenBank/DDBJ whole genome shotgun (WGS) entry which is preliminary data.</text>
</comment>
<reference evidence="2" key="1">
    <citation type="journal article" date="2022" name="Mol. Ecol. Resour.">
        <title>The genomes of chicory, endive, great burdock and yacon provide insights into Asteraceae palaeo-polyploidization history and plant inulin production.</title>
        <authorList>
            <person name="Fan W."/>
            <person name="Wang S."/>
            <person name="Wang H."/>
            <person name="Wang A."/>
            <person name="Jiang F."/>
            <person name="Liu H."/>
            <person name="Zhao H."/>
            <person name="Xu D."/>
            <person name="Zhang Y."/>
        </authorList>
    </citation>
    <scope>NUCLEOTIDE SEQUENCE [LARGE SCALE GENOMIC DNA]</scope>
    <source>
        <strain evidence="2">cv. Yunnan</strain>
    </source>
</reference>